<evidence type="ECO:0000256" key="12">
    <source>
        <dbReference type="ARBA" id="ARBA00037847"/>
    </source>
</evidence>
<dbReference type="InterPro" id="IPR002146">
    <property type="entry name" value="ATP_synth_b/b'su_bac/chlpt"/>
</dbReference>
<keyword evidence="3 13" id="KW-0138">CF(0)</keyword>
<comment type="similarity">
    <text evidence="1 13 14">Belongs to the ATPase B chain family.</text>
</comment>
<evidence type="ECO:0000256" key="14">
    <source>
        <dbReference type="RuleBase" id="RU003848"/>
    </source>
</evidence>
<dbReference type="CDD" id="cd06503">
    <property type="entry name" value="ATP-synt_Fo_b"/>
    <property type="match status" value="1"/>
</dbReference>
<comment type="function">
    <text evidence="10 13">F(1)F(0) ATP synthase produces ATP from ADP in the presence of a proton or sodium gradient. F-type ATPases consist of two structural domains, F(1) containing the extramembraneous catalytic core and F(0) containing the membrane proton channel, linked together by a central stalk and a peripheral stalk. During catalysis, ATP synthesis in the catalytic domain of F(1) is coupled via a rotary mechanism of the central stalk subunits to proton translocation.</text>
</comment>
<keyword evidence="9 13" id="KW-0066">ATP synthesis</keyword>
<evidence type="ECO:0000256" key="15">
    <source>
        <dbReference type="SAM" id="Coils"/>
    </source>
</evidence>
<evidence type="ECO:0000256" key="8">
    <source>
        <dbReference type="ARBA" id="ARBA00023136"/>
    </source>
</evidence>
<name>A0A1G7UET2_9PROT</name>
<keyword evidence="2 13" id="KW-0813">Transport</keyword>
<dbReference type="GO" id="GO:0005886">
    <property type="term" value="C:plasma membrane"/>
    <property type="evidence" value="ECO:0007669"/>
    <property type="project" value="UniProtKB-SubCell"/>
</dbReference>
<keyword evidence="4 13" id="KW-0812">Transmembrane</keyword>
<evidence type="ECO:0000256" key="4">
    <source>
        <dbReference type="ARBA" id="ARBA00022692"/>
    </source>
</evidence>
<dbReference type="STRING" id="83401.SAMN05421742_101307"/>
<dbReference type="GO" id="GO:0046961">
    <property type="term" value="F:proton-transporting ATPase activity, rotational mechanism"/>
    <property type="evidence" value="ECO:0007669"/>
    <property type="project" value="TreeGrafter"/>
</dbReference>
<gene>
    <name evidence="13" type="primary">atpF</name>
    <name evidence="16" type="ORF">SAMN05421742_101307</name>
</gene>
<evidence type="ECO:0000256" key="11">
    <source>
        <dbReference type="ARBA" id="ARBA00025614"/>
    </source>
</evidence>
<proteinExistence type="inferred from homology"/>
<dbReference type="PANTHER" id="PTHR33445:SF1">
    <property type="entry name" value="ATP SYNTHASE SUBUNIT B"/>
    <property type="match status" value="1"/>
</dbReference>
<sequence>MIATALAASHAEDAAHAASGGLFADPAFWVGLAFLVVVAAAFRPAFRAITTSLDTRAAGIKSRLEEARKLREDAQAMLAEYQRKQKEALKEAEDILAQARGEAERLHQKGLQQLEESITRREQQAQERIAQAEAQAVREVRTQAVDVALAAAAKVIAERLDANQSATLIDAAIKDLPQRLH</sequence>
<feature type="coiled-coil region" evidence="15">
    <location>
        <begin position="57"/>
        <end position="142"/>
    </location>
</feature>
<dbReference type="GO" id="GO:0012505">
    <property type="term" value="C:endomembrane system"/>
    <property type="evidence" value="ECO:0007669"/>
    <property type="project" value="UniProtKB-SubCell"/>
</dbReference>
<dbReference type="HAMAP" id="MF_01398">
    <property type="entry name" value="ATP_synth_b_bprime"/>
    <property type="match status" value="1"/>
</dbReference>
<evidence type="ECO:0000256" key="3">
    <source>
        <dbReference type="ARBA" id="ARBA00022547"/>
    </source>
</evidence>
<evidence type="ECO:0000256" key="6">
    <source>
        <dbReference type="ARBA" id="ARBA00022989"/>
    </source>
</evidence>
<comment type="function">
    <text evidence="11">Component of the F(0) channel, it forms part of the peripheral stalk, linking F(1) to F(0). The b'-subunit is a diverged and duplicated form of b found in plants and photosynthetic bacteria.</text>
</comment>
<dbReference type="Pfam" id="PF00430">
    <property type="entry name" value="ATP-synt_B"/>
    <property type="match status" value="1"/>
</dbReference>
<protein>
    <recommendedName>
        <fullName evidence="13">ATP synthase subunit b</fullName>
    </recommendedName>
    <alternativeName>
        <fullName evidence="13">ATP synthase F(0) sector subunit b</fullName>
    </alternativeName>
    <alternativeName>
        <fullName evidence="13">ATPase subunit I</fullName>
    </alternativeName>
    <alternativeName>
        <fullName evidence="13">F-type ATPase subunit b</fullName>
        <shortName evidence="13">F-ATPase subunit b</shortName>
    </alternativeName>
</protein>
<dbReference type="GO" id="GO:0045259">
    <property type="term" value="C:proton-transporting ATP synthase complex"/>
    <property type="evidence" value="ECO:0007669"/>
    <property type="project" value="UniProtKB-KW"/>
</dbReference>
<organism evidence="16 17">
    <name type="scientific">Roseospirillum parvum</name>
    <dbReference type="NCBI Taxonomy" id="83401"/>
    <lineage>
        <taxon>Bacteria</taxon>
        <taxon>Pseudomonadati</taxon>
        <taxon>Pseudomonadota</taxon>
        <taxon>Alphaproteobacteria</taxon>
        <taxon>Rhodospirillales</taxon>
        <taxon>Rhodospirillaceae</taxon>
        <taxon>Roseospirillum</taxon>
    </lineage>
</organism>
<keyword evidence="6 13" id="KW-1133">Transmembrane helix</keyword>
<evidence type="ECO:0000256" key="9">
    <source>
        <dbReference type="ARBA" id="ARBA00023310"/>
    </source>
</evidence>
<evidence type="ECO:0000313" key="16">
    <source>
        <dbReference type="EMBL" id="SDG45994.1"/>
    </source>
</evidence>
<keyword evidence="13" id="KW-1003">Cell membrane</keyword>
<evidence type="ECO:0000256" key="2">
    <source>
        <dbReference type="ARBA" id="ARBA00022448"/>
    </source>
</evidence>
<keyword evidence="8 13" id="KW-0472">Membrane</keyword>
<reference evidence="17" key="1">
    <citation type="submission" date="2016-10" db="EMBL/GenBank/DDBJ databases">
        <authorList>
            <person name="Varghese N."/>
            <person name="Submissions S."/>
        </authorList>
    </citation>
    <scope>NUCLEOTIDE SEQUENCE [LARGE SCALE GENOMIC DNA]</scope>
    <source>
        <strain evidence="17">930I</strain>
    </source>
</reference>
<accession>A0A1G7UET2</accession>
<evidence type="ECO:0000256" key="5">
    <source>
        <dbReference type="ARBA" id="ARBA00022781"/>
    </source>
</evidence>
<dbReference type="Proteomes" id="UP000217076">
    <property type="component" value="Unassembled WGS sequence"/>
</dbReference>
<dbReference type="InterPro" id="IPR050059">
    <property type="entry name" value="ATP_synthase_B_chain"/>
</dbReference>
<keyword evidence="15" id="KW-0175">Coiled coil</keyword>
<evidence type="ECO:0000313" key="17">
    <source>
        <dbReference type="Proteomes" id="UP000217076"/>
    </source>
</evidence>
<comment type="subunit">
    <text evidence="13">F-type ATPases have 2 components, F(1) - the catalytic core - and F(0) - the membrane proton channel. F(1) has five subunits: alpha(3), beta(3), gamma(1), delta(1), epsilon(1). F(0) has three main subunits: a(1), b(2) and c(10-14). The alpha and beta chains form an alternating ring which encloses part of the gamma chain. F(1) is attached to F(0) by a central stalk formed by the gamma and epsilon chains, while a peripheral stalk is formed by the delta and b chains.</text>
</comment>
<evidence type="ECO:0000256" key="10">
    <source>
        <dbReference type="ARBA" id="ARBA00025198"/>
    </source>
</evidence>
<dbReference type="GO" id="GO:0046933">
    <property type="term" value="F:proton-transporting ATP synthase activity, rotational mechanism"/>
    <property type="evidence" value="ECO:0007669"/>
    <property type="project" value="UniProtKB-UniRule"/>
</dbReference>
<comment type="subcellular location">
    <subcellularLocation>
        <location evidence="13">Cell membrane</location>
        <topology evidence="13">Single-pass membrane protein</topology>
    </subcellularLocation>
    <subcellularLocation>
        <location evidence="12">Endomembrane system</location>
        <topology evidence="12">Single-pass membrane protein</topology>
    </subcellularLocation>
</comment>
<dbReference type="PANTHER" id="PTHR33445">
    <property type="entry name" value="ATP SYNTHASE SUBUNIT B', CHLOROPLASTIC"/>
    <property type="match status" value="1"/>
</dbReference>
<keyword evidence="17" id="KW-1185">Reference proteome</keyword>
<dbReference type="OrthoDB" id="8479836at2"/>
<evidence type="ECO:0000256" key="1">
    <source>
        <dbReference type="ARBA" id="ARBA00005513"/>
    </source>
</evidence>
<dbReference type="EMBL" id="FNCV01000001">
    <property type="protein sequence ID" value="SDG45994.1"/>
    <property type="molecule type" value="Genomic_DNA"/>
</dbReference>
<feature type="transmembrane region" description="Helical" evidence="13">
    <location>
        <begin position="27"/>
        <end position="46"/>
    </location>
</feature>
<evidence type="ECO:0000256" key="13">
    <source>
        <dbReference type="HAMAP-Rule" id="MF_01398"/>
    </source>
</evidence>
<evidence type="ECO:0000256" key="7">
    <source>
        <dbReference type="ARBA" id="ARBA00023065"/>
    </source>
</evidence>
<dbReference type="RefSeq" id="WP_092614289.1">
    <property type="nucleotide sequence ID" value="NZ_FNCV01000001.1"/>
</dbReference>
<dbReference type="AlphaFoldDB" id="A0A1G7UET2"/>
<keyword evidence="5 13" id="KW-0375">Hydrogen ion transport</keyword>
<keyword evidence="7 13" id="KW-0406">Ion transport</keyword>